<reference evidence="3 4" key="1">
    <citation type="submission" date="2016-03" db="EMBL/GenBank/DDBJ databases">
        <authorList>
            <person name="Ploux O."/>
        </authorList>
    </citation>
    <scope>NUCLEOTIDE SEQUENCE [LARGE SCALE GENOMIC DNA]</scope>
    <source>
        <strain evidence="3 4">UAMH 11012</strain>
    </source>
</reference>
<evidence type="ECO:0000313" key="3">
    <source>
        <dbReference type="EMBL" id="CZR66535.1"/>
    </source>
</evidence>
<organism evidence="3 4">
    <name type="scientific">Phialocephala subalpina</name>
    <dbReference type="NCBI Taxonomy" id="576137"/>
    <lineage>
        <taxon>Eukaryota</taxon>
        <taxon>Fungi</taxon>
        <taxon>Dikarya</taxon>
        <taxon>Ascomycota</taxon>
        <taxon>Pezizomycotina</taxon>
        <taxon>Leotiomycetes</taxon>
        <taxon>Helotiales</taxon>
        <taxon>Mollisiaceae</taxon>
        <taxon>Phialocephala</taxon>
        <taxon>Phialocephala fortinii species complex</taxon>
    </lineage>
</organism>
<name>A0A1L7XNC0_9HELO</name>
<dbReference type="Proteomes" id="UP000184330">
    <property type="component" value="Unassembled WGS sequence"/>
</dbReference>
<feature type="signal peptide" evidence="2">
    <location>
        <begin position="1"/>
        <end position="21"/>
    </location>
</feature>
<evidence type="ECO:0000313" key="4">
    <source>
        <dbReference type="Proteomes" id="UP000184330"/>
    </source>
</evidence>
<protein>
    <recommendedName>
        <fullName evidence="5">Extracellular membrane protein CFEM domain-containing protein</fullName>
    </recommendedName>
</protein>
<evidence type="ECO:0000256" key="1">
    <source>
        <dbReference type="SAM" id="MobiDB-lite"/>
    </source>
</evidence>
<evidence type="ECO:0008006" key="5">
    <source>
        <dbReference type="Google" id="ProtNLM"/>
    </source>
</evidence>
<keyword evidence="4" id="KW-1185">Reference proteome</keyword>
<gene>
    <name evidence="3" type="ORF">PAC_16436</name>
</gene>
<evidence type="ECO:0000256" key="2">
    <source>
        <dbReference type="SAM" id="SignalP"/>
    </source>
</evidence>
<dbReference type="EMBL" id="FJOG01000038">
    <property type="protein sequence ID" value="CZR66535.1"/>
    <property type="molecule type" value="Genomic_DNA"/>
</dbReference>
<sequence length="272" mass="27955">MISSIVLFLAALGTFASSASASARATPAALVPRALTPSTLTLSVTLSPSVSGASTSEQILTLTLNPTPNGGPAFTVSAPGGYPDEDGVPGDTPQCASLDALIHSCTSVASFFVLPLFGQAECLCNVGPWDAVASACFDQLTVRGQYYASSLTSHGLLDLCSTFGLGPTWPASVIASTSAMSTSAAAATDTNIETIKSKPDTEPDTEFNTEPDTEYDTKCDTERNTDCNNGFRIILSSAAFVTRLAIALAVGAIAGLKTSRHSLTVQCGQKKS</sequence>
<keyword evidence="2" id="KW-0732">Signal</keyword>
<feature type="region of interest" description="Disordered" evidence="1">
    <location>
        <begin position="195"/>
        <end position="220"/>
    </location>
</feature>
<accession>A0A1L7XNC0</accession>
<dbReference type="AlphaFoldDB" id="A0A1L7XNC0"/>
<feature type="chain" id="PRO_5013109409" description="Extracellular membrane protein CFEM domain-containing protein" evidence="2">
    <location>
        <begin position="22"/>
        <end position="272"/>
    </location>
</feature>
<proteinExistence type="predicted"/>
<feature type="compositionally biased region" description="Acidic residues" evidence="1">
    <location>
        <begin position="202"/>
        <end position="214"/>
    </location>
</feature>